<proteinExistence type="predicted"/>
<evidence type="ECO:0000313" key="3">
    <source>
        <dbReference type="Proteomes" id="UP000507470"/>
    </source>
</evidence>
<evidence type="ECO:0000256" key="1">
    <source>
        <dbReference type="SAM" id="Phobius"/>
    </source>
</evidence>
<dbReference type="EMBL" id="CACVKT020006490">
    <property type="protein sequence ID" value="CAC5402441.1"/>
    <property type="molecule type" value="Genomic_DNA"/>
</dbReference>
<feature type="transmembrane region" description="Helical" evidence="1">
    <location>
        <begin position="50"/>
        <end position="77"/>
    </location>
</feature>
<dbReference type="Proteomes" id="UP000507470">
    <property type="component" value="Unassembled WGS sequence"/>
</dbReference>
<keyword evidence="1" id="KW-0812">Transmembrane</keyword>
<organism evidence="2 3">
    <name type="scientific">Mytilus coruscus</name>
    <name type="common">Sea mussel</name>
    <dbReference type="NCBI Taxonomy" id="42192"/>
    <lineage>
        <taxon>Eukaryota</taxon>
        <taxon>Metazoa</taxon>
        <taxon>Spiralia</taxon>
        <taxon>Lophotrochozoa</taxon>
        <taxon>Mollusca</taxon>
        <taxon>Bivalvia</taxon>
        <taxon>Autobranchia</taxon>
        <taxon>Pteriomorphia</taxon>
        <taxon>Mytilida</taxon>
        <taxon>Mytiloidea</taxon>
        <taxon>Mytilidae</taxon>
        <taxon>Mytilinae</taxon>
        <taxon>Mytilus</taxon>
    </lineage>
</organism>
<sequence>MASEVNILDVMTNAVIILNVMTNEVSILDVMTNVISILNVMANVENILDVMASVVSILHVAAYVVSILVVMASAVIIQDEIVNTKNTSDNRLKKTSYWRTFLIKDTIWDQTMITYFSLFGISSSKGEKRPPVKKSTEIYVDHLTVNIIMLLVEESLGWCTEYSIEVGRCMVGLPDTSGRKIIRIYFCLPVAIIQKYAVVALVNEPRENSLFPEMITNSI</sequence>
<reference evidence="2 3" key="1">
    <citation type="submission" date="2020-06" db="EMBL/GenBank/DDBJ databases">
        <authorList>
            <person name="Li R."/>
            <person name="Bekaert M."/>
        </authorList>
    </citation>
    <scope>NUCLEOTIDE SEQUENCE [LARGE SCALE GENOMIC DNA]</scope>
    <source>
        <strain evidence="3">wild</strain>
    </source>
</reference>
<keyword evidence="1" id="KW-1133">Transmembrane helix</keyword>
<keyword evidence="1" id="KW-0472">Membrane</keyword>
<dbReference type="AlphaFoldDB" id="A0A6J8D446"/>
<keyword evidence="3" id="KW-1185">Reference proteome</keyword>
<accession>A0A6J8D446</accession>
<protein>
    <submittedName>
        <fullName evidence="2">Uncharacterized protein</fullName>
    </submittedName>
</protein>
<name>A0A6J8D446_MYTCO</name>
<gene>
    <name evidence="2" type="ORF">MCOR_36380</name>
</gene>
<evidence type="ECO:0000313" key="2">
    <source>
        <dbReference type="EMBL" id="CAC5402441.1"/>
    </source>
</evidence>